<sequence>MVVDEFGREHFIAEAPAGRLGILLVENERGFVIVQGFTEILAADQVASSETDKQRLSVMREIVHAGDRLVAIDGDEVTHCSLSEVTTRLGKLSAKKRQLKFARYHQAQRSVKNYDPEKLVLVRAPSGPLGLILSDVFHYGAVIEGIQQLPDGSKSHISRYQNLHRGCQIVGINGMDVSGLSREEVTNVLAGKREQDKEILFYRMTPTTCARFSKLVLSSEDTGVSFTGTETFRCVVFSVNTTAENEVVGGDVLVGVNDTDVTTMSRVAAMELLNQTPYPRTLTFYHQEAVILPECHVMQIDAGPSGLNLDSSEPGHARITGFTTPEDADRPTCKPLKDFISGSYIIGINGLEVHRHALDSISKLLSKLRHATKHIVVGNASLMRHLEQTRSLTAAFTAPPGPLGIKFDGDRDDIARVSGFNPMVDGTPGVIEESRRIPVGSTLQSINKMSVACLTLAQTVTLLQKLASSPKELVFSTHIEDGTSNPRTVSIRVPPGPLGIDLKTVEGRVVVDHVNENPARGPTYIFNHGGVVSGSEIFAIDGFDTSSLHIADLIQLMRLFASHEKIISFGTTTEAYGSMLSSTRKPALKQVVISRSPMGIEFDSSLENAACVTKSDLADGIPCGSRLIAIDSVNVQTLSLQDIIGILKSLAGIEKTLLFDTDYHQNAPAPSITSPPRSPILKQILKGSSSSDAASTSPTHHASASSSAVEALPTKSTVRFADENLSPEAPPSRMKASQARPPQLEMPPLSDLPTQTVEVTKPQVELSDQKLEPALNTSQTQFMINMTSWSGTRSSSRLVVDKTSRRLHILPLNPSSPSSAKTTDIAFNEISALDTRKASPPPSPSKRGLLRSLSSKKDMAERYTVIISASKTSKSGDKTKTKVYEFDMLSSDQRDDLEAILLQ</sequence>
<feature type="compositionally biased region" description="Low complexity" evidence="1">
    <location>
        <begin position="688"/>
        <end position="708"/>
    </location>
</feature>
<evidence type="ECO:0000256" key="1">
    <source>
        <dbReference type="SAM" id="MobiDB-lite"/>
    </source>
</evidence>
<protein>
    <recommendedName>
        <fullName evidence="2">PDZ domain-containing protein</fullName>
    </recommendedName>
</protein>
<evidence type="ECO:0000313" key="3">
    <source>
        <dbReference type="EMBL" id="KAG7387529.1"/>
    </source>
</evidence>
<feature type="domain" description="PDZ" evidence="2">
    <location>
        <begin position="118"/>
        <end position="189"/>
    </location>
</feature>
<name>A0A8T1W6X6_9STRA</name>
<dbReference type="CDD" id="cd00136">
    <property type="entry name" value="PDZ_canonical"/>
    <property type="match status" value="1"/>
</dbReference>
<feature type="region of interest" description="Disordered" evidence="1">
    <location>
        <begin position="685"/>
        <end position="751"/>
    </location>
</feature>
<comment type="caution">
    <text evidence="3">The sequence shown here is derived from an EMBL/GenBank/DDBJ whole genome shotgun (WGS) entry which is preliminary data.</text>
</comment>
<gene>
    <name evidence="3" type="ORF">PHYPSEUDO_014051</name>
</gene>
<feature type="region of interest" description="Disordered" evidence="1">
    <location>
        <begin position="834"/>
        <end position="854"/>
    </location>
</feature>
<evidence type="ECO:0000259" key="2">
    <source>
        <dbReference type="PROSITE" id="PS50106"/>
    </source>
</evidence>
<dbReference type="EMBL" id="JAGDFM010000077">
    <property type="protein sequence ID" value="KAG7387529.1"/>
    <property type="molecule type" value="Genomic_DNA"/>
</dbReference>
<proteinExistence type="predicted"/>
<reference evidence="3" key="1">
    <citation type="submission" date="2021-02" db="EMBL/GenBank/DDBJ databases">
        <authorList>
            <person name="Palmer J.M."/>
        </authorList>
    </citation>
    <scope>NUCLEOTIDE SEQUENCE</scope>
    <source>
        <strain evidence="3">SCRP734</strain>
    </source>
</reference>
<keyword evidence="4" id="KW-1185">Reference proteome</keyword>
<dbReference type="PROSITE" id="PS50106">
    <property type="entry name" value="PDZ"/>
    <property type="match status" value="1"/>
</dbReference>
<dbReference type="OrthoDB" id="75502at2759"/>
<dbReference type="AlphaFoldDB" id="A0A8T1W6X6"/>
<dbReference type="SMART" id="SM00228">
    <property type="entry name" value="PDZ"/>
    <property type="match status" value="3"/>
</dbReference>
<dbReference type="Proteomes" id="UP000694044">
    <property type="component" value="Unassembled WGS sequence"/>
</dbReference>
<evidence type="ECO:0000313" key="4">
    <source>
        <dbReference type="Proteomes" id="UP000694044"/>
    </source>
</evidence>
<organism evidence="3 4">
    <name type="scientific">Phytophthora pseudosyringae</name>
    <dbReference type="NCBI Taxonomy" id="221518"/>
    <lineage>
        <taxon>Eukaryota</taxon>
        <taxon>Sar</taxon>
        <taxon>Stramenopiles</taxon>
        <taxon>Oomycota</taxon>
        <taxon>Peronosporomycetes</taxon>
        <taxon>Peronosporales</taxon>
        <taxon>Peronosporaceae</taxon>
        <taxon>Phytophthora</taxon>
    </lineage>
</organism>
<dbReference type="InterPro" id="IPR001478">
    <property type="entry name" value="PDZ"/>
</dbReference>
<accession>A0A8T1W6X6</accession>